<dbReference type="Pfam" id="PF16220">
    <property type="entry name" value="DUF4880"/>
    <property type="match status" value="1"/>
</dbReference>
<name>A0ABT6AY89_9BURK</name>
<dbReference type="RefSeq" id="WP_276267750.1">
    <property type="nucleotide sequence ID" value="NZ_JARJLM010000525.1"/>
</dbReference>
<protein>
    <submittedName>
        <fullName evidence="3">FecR domain-containing protein</fullName>
    </submittedName>
</protein>
<comment type="caution">
    <text evidence="3">The sequence shown here is derived from an EMBL/GenBank/DDBJ whole genome shotgun (WGS) entry which is preliminary data.</text>
</comment>
<dbReference type="PANTHER" id="PTHR30273:SF2">
    <property type="entry name" value="PROTEIN FECR"/>
    <property type="match status" value="1"/>
</dbReference>
<dbReference type="InterPro" id="IPR032623">
    <property type="entry name" value="FecR_N"/>
</dbReference>
<dbReference type="InterPro" id="IPR006860">
    <property type="entry name" value="FecR"/>
</dbReference>
<sequence length="330" mass="35699">MKTRANDCTVSTDELHRQARVWLRLLASADVTAADAEAFRRWLNTSAAHKVAFNDVKHRWAVMKPATGEYLRTRPKAAADHERALRGPYYGRRVFLGAAVSAAAVAGIAVMHPSGGRWLSPGEWGADDRTAVGEQRTLALAQRAKVMLNTQTSIRRQTASAQTSGIDLITGEVAIDLQAGGEDFGVVAGVGRCVAEAGSFEVRHLHGKVRATCIEGAMRVEHPAGVRALRARQQTVYDAASVSGIANVEPADVSAWRRGELVFNQVRLVDVLAEIDRYRAGRVVLMNDAARDNRVTGRFLLASLDAALSQLENTFDLNARLLPGGLLVLS</sequence>
<dbReference type="Proteomes" id="UP001216674">
    <property type="component" value="Unassembled WGS sequence"/>
</dbReference>
<evidence type="ECO:0000313" key="3">
    <source>
        <dbReference type="EMBL" id="MDF3837591.1"/>
    </source>
</evidence>
<dbReference type="Gene3D" id="2.60.120.1440">
    <property type="match status" value="1"/>
</dbReference>
<feature type="domain" description="FecR N-terminal" evidence="2">
    <location>
        <begin position="17"/>
        <end position="56"/>
    </location>
</feature>
<accession>A0ABT6AY89</accession>
<dbReference type="PANTHER" id="PTHR30273">
    <property type="entry name" value="PERIPLASMIC SIGNAL SENSOR AND SIGMA FACTOR ACTIVATOR FECR-RELATED"/>
    <property type="match status" value="1"/>
</dbReference>
<dbReference type="InterPro" id="IPR012373">
    <property type="entry name" value="Ferrdict_sens_TM"/>
</dbReference>
<feature type="domain" description="FecR protein" evidence="1">
    <location>
        <begin position="129"/>
        <end position="217"/>
    </location>
</feature>
<evidence type="ECO:0000313" key="4">
    <source>
        <dbReference type="Proteomes" id="UP001216674"/>
    </source>
</evidence>
<evidence type="ECO:0000259" key="2">
    <source>
        <dbReference type="Pfam" id="PF16220"/>
    </source>
</evidence>
<keyword evidence="4" id="KW-1185">Reference proteome</keyword>
<reference evidence="3 4" key="1">
    <citation type="submission" date="2023-03" db="EMBL/GenBank/DDBJ databases">
        <title>Draft assemblies of triclosan tolerant bacteria isolated from returned activated sludge.</title>
        <authorList>
            <person name="Van Hamelsveld S."/>
        </authorList>
    </citation>
    <scope>NUCLEOTIDE SEQUENCE [LARGE SCALE GENOMIC DNA]</scope>
    <source>
        <strain evidence="3 4">GW210010_S58</strain>
    </source>
</reference>
<dbReference type="Pfam" id="PF04773">
    <property type="entry name" value="FecR"/>
    <property type="match status" value="1"/>
</dbReference>
<organism evidence="3 4">
    <name type="scientific">Cupriavidus basilensis</name>
    <dbReference type="NCBI Taxonomy" id="68895"/>
    <lineage>
        <taxon>Bacteria</taxon>
        <taxon>Pseudomonadati</taxon>
        <taxon>Pseudomonadota</taxon>
        <taxon>Betaproteobacteria</taxon>
        <taxon>Burkholderiales</taxon>
        <taxon>Burkholderiaceae</taxon>
        <taxon>Cupriavidus</taxon>
    </lineage>
</organism>
<gene>
    <name evidence="3" type="ORF">P3W85_32290</name>
</gene>
<dbReference type="EMBL" id="JARJLM010000525">
    <property type="protein sequence ID" value="MDF3837591.1"/>
    <property type="molecule type" value="Genomic_DNA"/>
</dbReference>
<dbReference type="PIRSF" id="PIRSF018266">
    <property type="entry name" value="FecR"/>
    <property type="match status" value="1"/>
</dbReference>
<evidence type="ECO:0000259" key="1">
    <source>
        <dbReference type="Pfam" id="PF04773"/>
    </source>
</evidence>
<dbReference type="Gene3D" id="3.55.50.30">
    <property type="match status" value="1"/>
</dbReference>
<proteinExistence type="predicted"/>